<accession>A0A9P4Q707</accession>
<name>A0A9P4Q707_9PEZI</name>
<dbReference type="Proteomes" id="UP000799441">
    <property type="component" value="Unassembled WGS sequence"/>
</dbReference>
<dbReference type="EMBL" id="MU003787">
    <property type="protein sequence ID" value="KAF2721788.1"/>
    <property type="molecule type" value="Genomic_DNA"/>
</dbReference>
<gene>
    <name evidence="1" type="ORF">K431DRAFT_63789</name>
</gene>
<dbReference type="AlphaFoldDB" id="A0A9P4Q707"/>
<proteinExistence type="predicted"/>
<evidence type="ECO:0000313" key="1">
    <source>
        <dbReference type="EMBL" id="KAF2721788.1"/>
    </source>
</evidence>
<protein>
    <submittedName>
        <fullName evidence="1">Uncharacterized protein</fullName>
    </submittedName>
</protein>
<sequence>MALSATQTGASSLPWFRDATESPGPLPTRAGIESATKTLPNNHNETLRRIILVNWVSVVKYGLYVFENEGRALLLAGDLAQVPAPRLFAMYLEEEKLYVIMELIKDLQLSEPPIHAFTRILWGRLERLFPITIFSHHRRILLSPGLSPLKLISAAPSPCDPPGTGKRLVDMAKCPIFSSAMRLLY</sequence>
<organism evidence="1 2">
    <name type="scientific">Polychaeton citri CBS 116435</name>
    <dbReference type="NCBI Taxonomy" id="1314669"/>
    <lineage>
        <taxon>Eukaryota</taxon>
        <taxon>Fungi</taxon>
        <taxon>Dikarya</taxon>
        <taxon>Ascomycota</taxon>
        <taxon>Pezizomycotina</taxon>
        <taxon>Dothideomycetes</taxon>
        <taxon>Dothideomycetidae</taxon>
        <taxon>Capnodiales</taxon>
        <taxon>Capnodiaceae</taxon>
        <taxon>Polychaeton</taxon>
    </lineage>
</organism>
<reference evidence="1" key="1">
    <citation type="journal article" date="2020" name="Stud. Mycol.">
        <title>101 Dothideomycetes genomes: a test case for predicting lifestyles and emergence of pathogens.</title>
        <authorList>
            <person name="Haridas S."/>
            <person name="Albert R."/>
            <person name="Binder M."/>
            <person name="Bloem J."/>
            <person name="Labutti K."/>
            <person name="Salamov A."/>
            <person name="Andreopoulos B."/>
            <person name="Baker S."/>
            <person name="Barry K."/>
            <person name="Bills G."/>
            <person name="Bluhm B."/>
            <person name="Cannon C."/>
            <person name="Castanera R."/>
            <person name="Culley D."/>
            <person name="Daum C."/>
            <person name="Ezra D."/>
            <person name="Gonzalez J."/>
            <person name="Henrissat B."/>
            <person name="Kuo A."/>
            <person name="Liang C."/>
            <person name="Lipzen A."/>
            <person name="Lutzoni F."/>
            <person name="Magnuson J."/>
            <person name="Mondo S."/>
            <person name="Nolan M."/>
            <person name="Ohm R."/>
            <person name="Pangilinan J."/>
            <person name="Park H.-J."/>
            <person name="Ramirez L."/>
            <person name="Alfaro M."/>
            <person name="Sun H."/>
            <person name="Tritt A."/>
            <person name="Yoshinaga Y."/>
            <person name="Zwiers L.-H."/>
            <person name="Turgeon B."/>
            <person name="Goodwin S."/>
            <person name="Spatafora J."/>
            <person name="Crous P."/>
            <person name="Grigoriev I."/>
        </authorList>
    </citation>
    <scope>NUCLEOTIDE SEQUENCE</scope>
    <source>
        <strain evidence="1">CBS 116435</strain>
    </source>
</reference>
<dbReference type="OrthoDB" id="4177236at2759"/>
<comment type="caution">
    <text evidence="1">The sequence shown here is derived from an EMBL/GenBank/DDBJ whole genome shotgun (WGS) entry which is preliminary data.</text>
</comment>
<keyword evidence="2" id="KW-1185">Reference proteome</keyword>
<evidence type="ECO:0000313" key="2">
    <source>
        <dbReference type="Proteomes" id="UP000799441"/>
    </source>
</evidence>